<evidence type="ECO:0000313" key="1">
    <source>
        <dbReference type="EMBL" id="KAG9346975.1"/>
    </source>
</evidence>
<reference evidence="1" key="1">
    <citation type="thesis" date="2021" institute="BYU ScholarsArchive" country="Provo, UT, USA">
        <title>Applications of and Algorithms for Genome Assembly and Genomic Analyses with an Emphasis on Marine Teleosts.</title>
        <authorList>
            <person name="Pickett B.D."/>
        </authorList>
    </citation>
    <scope>NUCLEOTIDE SEQUENCE</scope>
    <source>
        <strain evidence="1">HI-2016</strain>
    </source>
</reference>
<accession>A0A8T2P332</accession>
<keyword evidence="2" id="KW-1185">Reference proteome</keyword>
<gene>
    <name evidence="1" type="ORF">JZ751_005902</name>
</gene>
<dbReference type="AlphaFoldDB" id="A0A8T2P332"/>
<name>A0A8T2P332_9TELE</name>
<dbReference type="EMBL" id="JAFBMS010000014">
    <property type="protein sequence ID" value="KAG9346975.1"/>
    <property type="molecule type" value="Genomic_DNA"/>
</dbReference>
<sequence length="354" mass="38141">MTLVFVNQSVVPDLVVITDTLQQAVADSLSFLDVIDNTVTATTTPKSCMAGSGPTIAQMTEALSPSSTVHVLSNETTENSETQTISATPASKHITTTVPATATNQVQTDETVHIKEASGNTEAVTLAPDIEARGNSNLATPTPYSGMTESVYLINKGQSRVHTEASSPSSITDNTLLTETKISTHKTTQNTVYSIKPTSSDISLNSNITSITTNSASGTSKSTTMEVLNTNTDLSRIMSLSNTPITSMLETTPDISTQTTLSTISSPITPPVGPVHTTAAKVPGASTTHLTLFNLYHLCDRLIFNHNCFDYFLHQSGITYNINRYVKPQKHNFFCNTTLKNHPRHWVNIFINSD</sequence>
<organism evidence="1 2">
    <name type="scientific">Albula glossodonta</name>
    <name type="common">roundjaw bonefish</name>
    <dbReference type="NCBI Taxonomy" id="121402"/>
    <lineage>
        <taxon>Eukaryota</taxon>
        <taxon>Metazoa</taxon>
        <taxon>Chordata</taxon>
        <taxon>Craniata</taxon>
        <taxon>Vertebrata</taxon>
        <taxon>Euteleostomi</taxon>
        <taxon>Actinopterygii</taxon>
        <taxon>Neopterygii</taxon>
        <taxon>Teleostei</taxon>
        <taxon>Albuliformes</taxon>
        <taxon>Albulidae</taxon>
        <taxon>Albula</taxon>
    </lineage>
</organism>
<evidence type="ECO:0000313" key="2">
    <source>
        <dbReference type="Proteomes" id="UP000824540"/>
    </source>
</evidence>
<proteinExistence type="predicted"/>
<protein>
    <submittedName>
        <fullName evidence="1">Uncharacterized protein</fullName>
    </submittedName>
</protein>
<dbReference type="Proteomes" id="UP000824540">
    <property type="component" value="Unassembled WGS sequence"/>
</dbReference>
<comment type="caution">
    <text evidence="1">The sequence shown here is derived from an EMBL/GenBank/DDBJ whole genome shotgun (WGS) entry which is preliminary data.</text>
</comment>